<dbReference type="InterPro" id="IPR007934">
    <property type="entry name" value="AbfB_ABD"/>
</dbReference>
<name>A0ABM4BXY0_HYDVU</name>
<dbReference type="GeneID" id="136080807"/>
<feature type="domain" description="Alpha-L-arabinofuranosidase B arabinose-binding" evidence="1">
    <location>
        <begin position="8"/>
        <end position="135"/>
    </location>
</feature>
<dbReference type="Gene3D" id="2.80.10.50">
    <property type="match status" value="1"/>
</dbReference>
<reference evidence="3" key="1">
    <citation type="submission" date="2025-08" db="UniProtKB">
        <authorList>
            <consortium name="RefSeq"/>
        </authorList>
    </citation>
    <scope>IDENTIFICATION</scope>
</reference>
<organism evidence="2 3">
    <name type="scientific">Hydra vulgaris</name>
    <name type="common">Hydra</name>
    <name type="synonym">Hydra attenuata</name>
    <dbReference type="NCBI Taxonomy" id="6087"/>
    <lineage>
        <taxon>Eukaryota</taxon>
        <taxon>Metazoa</taxon>
        <taxon>Cnidaria</taxon>
        <taxon>Hydrozoa</taxon>
        <taxon>Hydroidolina</taxon>
        <taxon>Anthoathecata</taxon>
        <taxon>Aplanulata</taxon>
        <taxon>Hydridae</taxon>
        <taxon>Hydra</taxon>
    </lineage>
</organism>
<dbReference type="Pfam" id="PF05270">
    <property type="entry name" value="AbfB"/>
    <property type="match status" value="1"/>
</dbReference>
<evidence type="ECO:0000313" key="2">
    <source>
        <dbReference type="Proteomes" id="UP001652625"/>
    </source>
</evidence>
<protein>
    <submittedName>
        <fullName evidence="3">Uncharacterized protein LOC136080807 isoform X1</fullName>
    </submittedName>
</protein>
<gene>
    <name evidence="3" type="primary">LOC136080807</name>
</gene>
<proteinExistence type="predicted"/>
<dbReference type="RefSeq" id="XP_065654077.1">
    <property type="nucleotide sequence ID" value="XM_065798005.1"/>
</dbReference>
<dbReference type="Proteomes" id="UP001652625">
    <property type="component" value="Chromosome 05"/>
</dbReference>
<evidence type="ECO:0000259" key="1">
    <source>
        <dbReference type="Pfam" id="PF05270"/>
    </source>
</evidence>
<dbReference type="SUPFAM" id="SSF110221">
    <property type="entry name" value="AbfB domain"/>
    <property type="match status" value="1"/>
</dbReference>
<dbReference type="InterPro" id="IPR036195">
    <property type="entry name" value="AbfB_ABD_sf"/>
</dbReference>
<accession>A0ABM4BXY0</accession>
<evidence type="ECO:0000313" key="3">
    <source>
        <dbReference type="RefSeq" id="XP_065654077.1"/>
    </source>
</evidence>
<sequence>MFSWLNHFVEKEKTHRKTFIDMSNRLSPILSDKFKPVVSLDSSLSEAISLEYVQKPGWYLTCKNRVCYIEKKKNTRNYERQSSFYPLHNLWFDGFTAFESTIKAGFYLRLSKFNKFFLDKYDCSETFKQEASFCVQKYSVVLEEKNSRRKIGVSSGKFNKDNMASGPVTDGISILNSTIQDEKNGLLQNDEKNENLT</sequence>
<keyword evidence="2" id="KW-1185">Reference proteome</keyword>